<evidence type="ECO:0000313" key="8">
    <source>
        <dbReference type="EMBL" id="KAK3764309.1"/>
    </source>
</evidence>
<organism evidence="8 9">
    <name type="scientific">Elysia crispata</name>
    <name type="common">lettuce slug</name>
    <dbReference type="NCBI Taxonomy" id="231223"/>
    <lineage>
        <taxon>Eukaryota</taxon>
        <taxon>Metazoa</taxon>
        <taxon>Spiralia</taxon>
        <taxon>Lophotrochozoa</taxon>
        <taxon>Mollusca</taxon>
        <taxon>Gastropoda</taxon>
        <taxon>Heterobranchia</taxon>
        <taxon>Euthyneura</taxon>
        <taxon>Panpulmonata</taxon>
        <taxon>Sacoglossa</taxon>
        <taxon>Placobranchoidea</taxon>
        <taxon>Plakobranchidae</taxon>
        <taxon>Elysia</taxon>
    </lineage>
</organism>
<feature type="transmembrane region" description="Helical" evidence="6">
    <location>
        <begin position="332"/>
        <end position="360"/>
    </location>
</feature>
<dbReference type="GO" id="GO:0061630">
    <property type="term" value="F:ubiquitin protein ligase activity"/>
    <property type="evidence" value="ECO:0007669"/>
    <property type="project" value="InterPro"/>
</dbReference>
<keyword evidence="2 4" id="KW-0863">Zinc-finger</keyword>
<accession>A0AAE1DB87</accession>
<comment type="caution">
    <text evidence="8">The sequence shown here is derived from an EMBL/GenBank/DDBJ whole genome shotgun (WGS) entry which is preliminary data.</text>
</comment>
<dbReference type="SMART" id="SM00184">
    <property type="entry name" value="RING"/>
    <property type="match status" value="1"/>
</dbReference>
<dbReference type="PROSITE" id="PS50089">
    <property type="entry name" value="ZF_RING_2"/>
    <property type="match status" value="1"/>
</dbReference>
<dbReference type="InterPro" id="IPR027370">
    <property type="entry name" value="Znf-RING_euk"/>
</dbReference>
<dbReference type="AlphaFoldDB" id="A0AAE1DB87"/>
<evidence type="ECO:0000256" key="5">
    <source>
        <dbReference type="SAM" id="MobiDB-lite"/>
    </source>
</evidence>
<evidence type="ECO:0000259" key="7">
    <source>
        <dbReference type="PROSITE" id="PS50089"/>
    </source>
</evidence>
<reference evidence="8" key="1">
    <citation type="journal article" date="2023" name="G3 (Bethesda)">
        <title>A reference genome for the long-term kleptoplast-retaining sea slug Elysia crispata morphotype clarki.</title>
        <authorList>
            <person name="Eastman K.E."/>
            <person name="Pendleton A.L."/>
            <person name="Shaikh M.A."/>
            <person name="Suttiyut T."/>
            <person name="Ogas R."/>
            <person name="Tomko P."/>
            <person name="Gavelis G."/>
            <person name="Widhalm J.R."/>
            <person name="Wisecaver J.H."/>
        </authorList>
    </citation>
    <scope>NUCLEOTIDE SEQUENCE</scope>
    <source>
        <strain evidence="8">ECLA1</strain>
    </source>
</reference>
<dbReference type="InterPro" id="IPR013083">
    <property type="entry name" value="Znf_RING/FYVE/PHD"/>
</dbReference>
<feature type="compositionally biased region" description="Basic and acidic residues" evidence="5">
    <location>
        <begin position="1"/>
        <end position="10"/>
    </location>
</feature>
<dbReference type="InterPro" id="IPR033263">
    <property type="entry name" value="RNF180"/>
</dbReference>
<proteinExistence type="predicted"/>
<dbReference type="PANTHER" id="PTHR46717:SF1">
    <property type="entry name" value="E3 UBIQUITIN-PROTEIN LIGASE RNF180"/>
    <property type="match status" value="1"/>
</dbReference>
<evidence type="ECO:0000256" key="4">
    <source>
        <dbReference type="PROSITE-ProRule" id="PRU00175"/>
    </source>
</evidence>
<evidence type="ECO:0000256" key="3">
    <source>
        <dbReference type="ARBA" id="ARBA00022833"/>
    </source>
</evidence>
<dbReference type="Pfam" id="PF13445">
    <property type="entry name" value="zf-RING_UBOX"/>
    <property type="match status" value="1"/>
</dbReference>
<protein>
    <recommendedName>
        <fullName evidence="7">RING-type domain-containing protein</fullName>
    </recommendedName>
</protein>
<feature type="domain" description="RING-type" evidence="7">
    <location>
        <begin position="187"/>
        <end position="248"/>
    </location>
</feature>
<keyword evidence="6" id="KW-1133">Transmembrane helix</keyword>
<sequence length="448" mass="50362">MALQLDKEEGSLAAMASRDGENDKKRAKMKNFIHNHKSSNIASPGSDIERNEQYAEGACVMPLTNDLQNAASASHPQPTSWATLTNLEPRLWEKTEEKDIMQENSNQAPPKTLKLHPSPEQNQTKHENSPLWYTNRISPNCPQSKAACPDKKPAVEPQNLTETHGDSPEVDDVMDTTDLINDYEDTCVICYDIMVRPHEVRPCGHVFCELCLRQLQSTTASQLPLWNPQGGRNGRQRREILVLCPICRGPIEKCQVKEGLNEIVRGKYPHRHLERLKLLHDEIRKLKNCRLPRSRAAHYQRLHPNLRINLIQNQLLPAVNKVKEFFQISGTVLLTLGGIGVSSMYLISMMTTIGLVKFCFACVGKRGLLFDRERGNARTRITFYVMQGLSGVLFLAAVKQVSTCHWGQLIGRSLLVLFPMSMGYYLDSPAGPTTSTVLLGALSYPGRR</sequence>
<dbReference type="PANTHER" id="PTHR46717">
    <property type="entry name" value="E3 UBIQUITIN-PROTEIN LIGASE RNF180"/>
    <property type="match status" value="1"/>
</dbReference>
<feature type="region of interest" description="Disordered" evidence="5">
    <location>
        <begin position="105"/>
        <end position="172"/>
    </location>
</feature>
<dbReference type="GO" id="GO:0008270">
    <property type="term" value="F:zinc ion binding"/>
    <property type="evidence" value="ECO:0007669"/>
    <property type="project" value="UniProtKB-KW"/>
</dbReference>
<dbReference type="GO" id="GO:0032436">
    <property type="term" value="P:positive regulation of proteasomal ubiquitin-dependent protein catabolic process"/>
    <property type="evidence" value="ECO:0007669"/>
    <property type="project" value="TreeGrafter"/>
</dbReference>
<dbReference type="GO" id="GO:0042428">
    <property type="term" value="P:serotonin metabolic process"/>
    <property type="evidence" value="ECO:0007669"/>
    <property type="project" value="TreeGrafter"/>
</dbReference>
<evidence type="ECO:0000256" key="2">
    <source>
        <dbReference type="ARBA" id="ARBA00022771"/>
    </source>
</evidence>
<gene>
    <name evidence="8" type="ORF">RRG08_008791</name>
</gene>
<dbReference type="GO" id="GO:0042415">
    <property type="term" value="P:norepinephrine metabolic process"/>
    <property type="evidence" value="ECO:0007669"/>
    <property type="project" value="TreeGrafter"/>
</dbReference>
<feature type="compositionally biased region" description="Polar residues" evidence="5">
    <location>
        <begin position="131"/>
        <end position="143"/>
    </location>
</feature>
<dbReference type="PROSITE" id="PS00518">
    <property type="entry name" value="ZF_RING_1"/>
    <property type="match status" value="1"/>
</dbReference>
<dbReference type="EMBL" id="JAWDGP010004450">
    <property type="protein sequence ID" value="KAK3764309.1"/>
    <property type="molecule type" value="Genomic_DNA"/>
</dbReference>
<keyword evidence="6" id="KW-0472">Membrane</keyword>
<feature type="transmembrane region" description="Helical" evidence="6">
    <location>
        <begin position="381"/>
        <end position="397"/>
    </location>
</feature>
<dbReference type="Gene3D" id="3.30.40.10">
    <property type="entry name" value="Zinc/RING finger domain, C3HC4 (zinc finger)"/>
    <property type="match status" value="1"/>
</dbReference>
<keyword evidence="1" id="KW-0479">Metal-binding</keyword>
<dbReference type="GO" id="GO:0005789">
    <property type="term" value="C:endoplasmic reticulum membrane"/>
    <property type="evidence" value="ECO:0007669"/>
    <property type="project" value="TreeGrafter"/>
</dbReference>
<evidence type="ECO:0000313" key="9">
    <source>
        <dbReference type="Proteomes" id="UP001283361"/>
    </source>
</evidence>
<dbReference type="GO" id="GO:0031624">
    <property type="term" value="F:ubiquitin conjugating enzyme binding"/>
    <property type="evidence" value="ECO:0007669"/>
    <property type="project" value="TreeGrafter"/>
</dbReference>
<dbReference type="Proteomes" id="UP001283361">
    <property type="component" value="Unassembled WGS sequence"/>
</dbReference>
<keyword evidence="3" id="KW-0862">Zinc</keyword>
<name>A0AAE1DB87_9GAST</name>
<evidence type="ECO:0000256" key="1">
    <source>
        <dbReference type="ARBA" id="ARBA00022723"/>
    </source>
</evidence>
<dbReference type="InterPro" id="IPR017907">
    <property type="entry name" value="Znf_RING_CS"/>
</dbReference>
<evidence type="ECO:0000256" key="6">
    <source>
        <dbReference type="SAM" id="Phobius"/>
    </source>
</evidence>
<dbReference type="GO" id="GO:0000209">
    <property type="term" value="P:protein polyubiquitination"/>
    <property type="evidence" value="ECO:0007669"/>
    <property type="project" value="InterPro"/>
</dbReference>
<keyword evidence="6" id="KW-0812">Transmembrane</keyword>
<dbReference type="SUPFAM" id="SSF57850">
    <property type="entry name" value="RING/U-box"/>
    <property type="match status" value="1"/>
</dbReference>
<feature type="region of interest" description="Disordered" evidence="5">
    <location>
        <begin position="1"/>
        <end position="25"/>
    </location>
</feature>
<dbReference type="InterPro" id="IPR001841">
    <property type="entry name" value="Znf_RING"/>
</dbReference>
<keyword evidence="9" id="KW-1185">Reference proteome</keyword>